<dbReference type="EMBL" id="GECZ01003603">
    <property type="protein sequence ID" value="JAS66166.1"/>
    <property type="molecule type" value="Transcribed_RNA"/>
</dbReference>
<dbReference type="PANTHER" id="PTHR21261:SF2">
    <property type="entry name" value="GH04238P-RELATED"/>
    <property type="match status" value="1"/>
</dbReference>
<protein>
    <recommendedName>
        <fullName evidence="2">CD80-like immunoglobulin C2-set domain-containing protein</fullName>
    </recommendedName>
</protein>
<reference evidence="1" key="1">
    <citation type="submission" date="2015-11" db="EMBL/GenBank/DDBJ databases">
        <title>De novo transcriptome assembly of four potential Pierce s Disease insect vectors from Arizona vineyards.</title>
        <authorList>
            <person name="Tassone E.E."/>
        </authorList>
    </citation>
    <scope>NUCLEOTIDE SEQUENCE</scope>
</reference>
<evidence type="ECO:0000313" key="1">
    <source>
        <dbReference type="EMBL" id="JAS66166.1"/>
    </source>
</evidence>
<feature type="non-terminal residue" evidence="1">
    <location>
        <position position="1"/>
    </location>
</feature>
<proteinExistence type="predicted"/>
<dbReference type="PANTHER" id="PTHR21261">
    <property type="entry name" value="BEAT PROTEIN"/>
    <property type="match status" value="1"/>
</dbReference>
<name>A0A1B6GUS2_9HEMI</name>
<gene>
    <name evidence="1" type="ORF">g.50654</name>
</gene>
<dbReference type="AlphaFoldDB" id="A0A1B6GUS2"/>
<accession>A0A1B6GUS2</accession>
<sequence>FNMITRPQVSGVLKDKLNLDYKVDSDKMKMHRALRILKPSAEISGNYSCQVSTFSSEDIRTQYMLVFVPERKFDLNQEQLPNDNVKVTCSAEGLYPKPEMSIIHSGRELENSEVF</sequence>
<organism evidence="1">
    <name type="scientific">Cuerna arida</name>
    <dbReference type="NCBI Taxonomy" id="1464854"/>
    <lineage>
        <taxon>Eukaryota</taxon>
        <taxon>Metazoa</taxon>
        <taxon>Ecdysozoa</taxon>
        <taxon>Arthropoda</taxon>
        <taxon>Hexapoda</taxon>
        <taxon>Insecta</taxon>
        <taxon>Pterygota</taxon>
        <taxon>Neoptera</taxon>
        <taxon>Paraneoptera</taxon>
        <taxon>Hemiptera</taxon>
        <taxon>Auchenorrhyncha</taxon>
        <taxon>Membracoidea</taxon>
        <taxon>Cicadellidae</taxon>
        <taxon>Cicadellinae</taxon>
        <taxon>Proconiini</taxon>
        <taxon>Cuerna</taxon>
    </lineage>
</organism>
<evidence type="ECO:0008006" key="2">
    <source>
        <dbReference type="Google" id="ProtNLM"/>
    </source>
</evidence>
<feature type="non-terminal residue" evidence="1">
    <location>
        <position position="115"/>
    </location>
</feature>